<keyword evidence="6 9" id="KW-1133">Transmembrane helix</keyword>
<evidence type="ECO:0000256" key="7">
    <source>
        <dbReference type="ARBA" id="ARBA00023136"/>
    </source>
</evidence>
<protein>
    <recommendedName>
        <fullName evidence="12">Mg2+ and Co2+ transporter CorA</fullName>
    </recommendedName>
</protein>
<dbReference type="EMBL" id="MWSK01000001">
    <property type="protein sequence ID" value="OXS79986.1"/>
    <property type="molecule type" value="Genomic_DNA"/>
</dbReference>
<keyword evidence="7 9" id="KW-0472">Membrane</keyword>
<feature type="coiled-coil region" evidence="8">
    <location>
        <begin position="202"/>
        <end position="229"/>
    </location>
</feature>
<evidence type="ECO:0000256" key="9">
    <source>
        <dbReference type="SAM" id="Phobius"/>
    </source>
</evidence>
<keyword evidence="5 9" id="KW-0812">Transmembrane</keyword>
<proteinExistence type="inferred from homology"/>
<organism evidence="10 11">
    <name type="scientific">Domibacillus enclensis</name>
    <dbReference type="NCBI Taxonomy" id="1017273"/>
    <lineage>
        <taxon>Bacteria</taxon>
        <taxon>Bacillati</taxon>
        <taxon>Bacillota</taxon>
        <taxon>Bacilli</taxon>
        <taxon>Bacillales</taxon>
        <taxon>Bacillaceae</taxon>
        <taxon>Domibacillus</taxon>
    </lineage>
</organism>
<evidence type="ECO:0008006" key="12">
    <source>
        <dbReference type="Google" id="ProtNLM"/>
    </source>
</evidence>
<name>A0ABX4EC40_9BACI</name>
<keyword evidence="3" id="KW-0813">Transport</keyword>
<dbReference type="Proteomes" id="UP000215545">
    <property type="component" value="Unassembled WGS sequence"/>
</dbReference>
<accession>A0ABX4EC40</accession>
<dbReference type="InterPro" id="IPR002523">
    <property type="entry name" value="MgTranspt_CorA/ZnTranspt_ZntB"/>
</dbReference>
<dbReference type="PANTHER" id="PTHR46494:SF2">
    <property type="entry name" value="MAGNESIUM TRANSPORT PROTEIN CORA"/>
    <property type="match status" value="1"/>
</dbReference>
<reference evidence="11" key="1">
    <citation type="submission" date="2017-03" db="EMBL/GenBank/DDBJ databases">
        <title>Bacillus sp. V-88(T) DSM27956, whole genome shotgun sequencing project.</title>
        <authorList>
            <person name="Dastager S.G."/>
            <person name="Neurgaonkar P.S."/>
            <person name="Dharne M.S."/>
        </authorList>
    </citation>
    <scope>NUCLEOTIDE SEQUENCE [LARGE SCALE GENOMIC DNA]</scope>
    <source>
        <strain evidence="11">DSM 25145</strain>
    </source>
</reference>
<dbReference type="InterPro" id="IPR045863">
    <property type="entry name" value="CorA_TM1_TM2"/>
</dbReference>
<comment type="caution">
    <text evidence="10">The sequence shown here is derived from an EMBL/GenBank/DDBJ whole genome shotgun (WGS) entry which is preliminary data.</text>
</comment>
<evidence type="ECO:0000256" key="1">
    <source>
        <dbReference type="ARBA" id="ARBA00004651"/>
    </source>
</evidence>
<evidence type="ECO:0000313" key="10">
    <source>
        <dbReference type="EMBL" id="OXS79986.1"/>
    </source>
</evidence>
<dbReference type="Gene3D" id="1.20.58.340">
    <property type="entry name" value="Magnesium transport protein CorA, transmembrane region"/>
    <property type="match status" value="1"/>
</dbReference>
<keyword evidence="4" id="KW-1003">Cell membrane</keyword>
<evidence type="ECO:0000256" key="4">
    <source>
        <dbReference type="ARBA" id="ARBA00022475"/>
    </source>
</evidence>
<evidence type="ECO:0000256" key="3">
    <source>
        <dbReference type="ARBA" id="ARBA00022448"/>
    </source>
</evidence>
<evidence type="ECO:0000256" key="6">
    <source>
        <dbReference type="ARBA" id="ARBA00022989"/>
    </source>
</evidence>
<evidence type="ECO:0000256" key="8">
    <source>
        <dbReference type="SAM" id="Coils"/>
    </source>
</evidence>
<keyword evidence="11" id="KW-1185">Reference proteome</keyword>
<keyword evidence="8" id="KW-0175">Coiled coil</keyword>
<feature type="transmembrane region" description="Helical" evidence="9">
    <location>
        <begin position="276"/>
        <end position="296"/>
    </location>
</feature>
<comment type="subcellular location">
    <subcellularLocation>
        <location evidence="1">Cell membrane</location>
        <topology evidence="1">Multi-pass membrane protein</topology>
    </subcellularLocation>
</comment>
<dbReference type="SUPFAM" id="SSF143865">
    <property type="entry name" value="CorA soluble domain-like"/>
    <property type="match status" value="1"/>
</dbReference>
<dbReference type="CDD" id="cd12821">
    <property type="entry name" value="EcCorA_ZntB-like"/>
    <property type="match status" value="1"/>
</dbReference>
<feature type="transmembrane region" description="Helical" evidence="9">
    <location>
        <begin position="245"/>
        <end position="264"/>
    </location>
</feature>
<dbReference type="Pfam" id="PF01544">
    <property type="entry name" value="CorA"/>
    <property type="match status" value="1"/>
</dbReference>
<evidence type="ECO:0000313" key="11">
    <source>
        <dbReference type="Proteomes" id="UP000215545"/>
    </source>
</evidence>
<comment type="similarity">
    <text evidence="2">Belongs to the CorA metal ion transporter (MIT) (TC 1.A.35) family.</text>
</comment>
<sequence length="316" mass="37170">MVILEHSFHSSQWIWKEFDLKSDEQAKELAKKHHTCKKWIEDVKTNKTNSLEMYTGTPNEEVMWGSLVYLQNAEEKNNRHVFHFYLTRNELVTANLDLSKLDFANVKAMKEKMHHSETPIEGFLVLIGEIMAHFLMEIDKFEERLRDLLWEIKERNNTQILDQTARTDHELLIWKNLIIPMMEIRMAVEEAFGDDVMEGKQFKRTKRRIERARSIIREYEEEIDALLDLENVVSTHRGNEIMKTLTVITTLFTPVMALGAIWGMNFKHMPELEWKYGYLFSGIVIGSATFALYVFLKKKGWMGDILAVGSKKSFFK</sequence>
<evidence type="ECO:0000256" key="5">
    <source>
        <dbReference type="ARBA" id="ARBA00022692"/>
    </source>
</evidence>
<evidence type="ECO:0000256" key="2">
    <source>
        <dbReference type="ARBA" id="ARBA00009765"/>
    </source>
</evidence>
<dbReference type="PANTHER" id="PTHR46494">
    <property type="entry name" value="CORA FAMILY METAL ION TRANSPORTER (EUROFUNG)"/>
    <property type="match status" value="1"/>
</dbReference>
<gene>
    <name evidence="10" type="ORF">B1B05_00420</name>
</gene>
<dbReference type="InterPro" id="IPR045861">
    <property type="entry name" value="CorA_cytoplasmic_dom"/>
</dbReference>
<dbReference type="SUPFAM" id="SSF144083">
    <property type="entry name" value="Magnesium transport protein CorA, transmembrane region"/>
    <property type="match status" value="1"/>
</dbReference>